<dbReference type="EMBL" id="CP029159">
    <property type="protein sequence ID" value="QKM68428.1"/>
    <property type="molecule type" value="Genomic_DNA"/>
</dbReference>
<evidence type="ECO:0000313" key="1">
    <source>
        <dbReference type="EMBL" id="QKM68428.1"/>
    </source>
</evidence>
<gene>
    <name evidence="1" type="ORF">STSU_015870</name>
</gene>
<reference evidence="1 2" key="1">
    <citation type="journal article" date="2012" name="J. Bacteriol.">
        <title>Draft genome of Streptomyces tsukubaensis NRRL 18488, the producer of the clinically important immunosuppressant tacrolimus (FK506).</title>
        <authorList>
            <person name="Barreiro C."/>
            <person name="Prieto C."/>
            <person name="Sola-Landa A."/>
            <person name="Solera E."/>
            <person name="Martinez-Castro M."/>
            <person name="Perez-Redondo R."/>
            <person name="Garcia-Estrada C."/>
            <person name="Aparicio J.F."/>
            <person name="Fernandez-Martinez L.T."/>
            <person name="Santos-Aberturas J."/>
            <person name="Salehi-Najafabadi Z."/>
            <person name="Rodriguez-Garcia A."/>
            <person name="Tauch A."/>
            <person name="Martin J.F."/>
        </authorList>
    </citation>
    <scope>NUCLEOTIDE SEQUENCE [LARGE SCALE GENOMIC DNA]</scope>
    <source>
        <strain evidence="2">DSM 42081 / NBRC 108919 / NRRL 18488 / 9993</strain>
    </source>
</reference>
<organism evidence="1 2">
    <name type="scientific">Streptomyces tsukubensis (strain DSM 42081 / NBRC 108919 / NRRL 18488 / 9993)</name>
    <dbReference type="NCBI Taxonomy" id="1114943"/>
    <lineage>
        <taxon>Bacteria</taxon>
        <taxon>Bacillati</taxon>
        <taxon>Actinomycetota</taxon>
        <taxon>Actinomycetes</taxon>
        <taxon>Kitasatosporales</taxon>
        <taxon>Streptomycetaceae</taxon>
        <taxon>Streptomyces</taxon>
    </lineage>
</organism>
<dbReference type="AlphaFoldDB" id="A0A7G3UEK4"/>
<evidence type="ECO:0008006" key="3">
    <source>
        <dbReference type="Google" id="ProtNLM"/>
    </source>
</evidence>
<proteinExistence type="predicted"/>
<accession>A0A7G3UEK4</accession>
<name>A0A7G3UEK4_STRT9</name>
<evidence type="ECO:0000313" key="2">
    <source>
        <dbReference type="Proteomes" id="UP000005940"/>
    </source>
</evidence>
<keyword evidence="2" id="KW-1185">Reference proteome</keyword>
<protein>
    <recommendedName>
        <fullName evidence="3">Transposase</fullName>
    </recommendedName>
</protein>
<dbReference type="Proteomes" id="UP000005940">
    <property type="component" value="Chromosome"/>
</dbReference>
<sequence>MTGDRLKRFGPWKTVYARHRLWSADGT</sequence>